<dbReference type="Gene3D" id="3.30.70.270">
    <property type="match status" value="1"/>
</dbReference>
<evidence type="ECO:0000256" key="1">
    <source>
        <dbReference type="SAM" id="MobiDB-lite"/>
    </source>
</evidence>
<dbReference type="PANTHER" id="PTHR37984">
    <property type="entry name" value="PROTEIN CBG26694"/>
    <property type="match status" value="1"/>
</dbReference>
<evidence type="ECO:0000313" key="2">
    <source>
        <dbReference type="EMBL" id="RVW81589.1"/>
    </source>
</evidence>
<evidence type="ECO:0008006" key="4">
    <source>
        <dbReference type="Google" id="ProtNLM"/>
    </source>
</evidence>
<dbReference type="PANTHER" id="PTHR37984:SF5">
    <property type="entry name" value="PROTEIN NYNRIN-LIKE"/>
    <property type="match status" value="1"/>
</dbReference>
<comment type="caution">
    <text evidence="2">The sequence shown here is derived from an EMBL/GenBank/DDBJ whole genome shotgun (WGS) entry which is preliminary data.</text>
</comment>
<dbReference type="InterPro" id="IPR043502">
    <property type="entry name" value="DNA/RNA_pol_sf"/>
</dbReference>
<protein>
    <recommendedName>
        <fullName evidence="4">Reverse transcriptase/retrotransposon-derived protein RNase H-like domain-containing protein</fullName>
    </recommendedName>
</protein>
<dbReference type="SUPFAM" id="SSF56672">
    <property type="entry name" value="DNA/RNA polymerases"/>
    <property type="match status" value="1"/>
</dbReference>
<proteinExistence type="predicted"/>
<dbReference type="InterPro" id="IPR043128">
    <property type="entry name" value="Rev_trsase/Diguanyl_cyclase"/>
</dbReference>
<dbReference type="AlphaFoldDB" id="A0A438HAW3"/>
<feature type="region of interest" description="Disordered" evidence="1">
    <location>
        <begin position="72"/>
        <end position="93"/>
    </location>
</feature>
<reference evidence="2 3" key="1">
    <citation type="journal article" date="2018" name="PLoS Genet.">
        <title>Population sequencing reveals clonal diversity and ancestral inbreeding in the grapevine cultivar Chardonnay.</title>
        <authorList>
            <person name="Roach M.J."/>
            <person name="Johnson D.L."/>
            <person name="Bohlmann J."/>
            <person name="van Vuuren H.J."/>
            <person name="Jones S.J."/>
            <person name="Pretorius I.S."/>
            <person name="Schmidt S.A."/>
            <person name="Borneman A.R."/>
        </authorList>
    </citation>
    <scope>NUCLEOTIDE SEQUENCE [LARGE SCALE GENOMIC DNA]</scope>
    <source>
        <strain evidence="3">cv. Chardonnay</strain>
        <tissue evidence="2">Leaf</tissue>
    </source>
</reference>
<evidence type="ECO:0000313" key="3">
    <source>
        <dbReference type="Proteomes" id="UP000288805"/>
    </source>
</evidence>
<accession>A0A438HAW3</accession>
<gene>
    <name evidence="2" type="ORF">CK203_049486</name>
</gene>
<name>A0A438HAW3_VITVI</name>
<organism evidence="2 3">
    <name type="scientific">Vitis vinifera</name>
    <name type="common">Grape</name>
    <dbReference type="NCBI Taxonomy" id="29760"/>
    <lineage>
        <taxon>Eukaryota</taxon>
        <taxon>Viridiplantae</taxon>
        <taxon>Streptophyta</taxon>
        <taxon>Embryophyta</taxon>
        <taxon>Tracheophyta</taxon>
        <taxon>Spermatophyta</taxon>
        <taxon>Magnoliopsida</taxon>
        <taxon>eudicotyledons</taxon>
        <taxon>Gunneridae</taxon>
        <taxon>Pentapetalae</taxon>
        <taxon>rosids</taxon>
        <taxon>Vitales</taxon>
        <taxon>Vitaceae</taxon>
        <taxon>Viteae</taxon>
        <taxon>Vitis</taxon>
    </lineage>
</organism>
<dbReference type="InterPro" id="IPR050951">
    <property type="entry name" value="Retrovirus_Pol_polyprotein"/>
</dbReference>
<dbReference type="Proteomes" id="UP000288805">
    <property type="component" value="Unassembled WGS sequence"/>
</dbReference>
<sequence length="814" mass="92860">MCGGDDHLAWKYPISLEACKGLHTTRGSIFMPNLDLPSWTRVRGHRWPVYRPSLGYRKLRGIPGGIARGLWLKPSPSDSKGKKPSGGQRPSYVGTINLVGLRPPRRYQTIGKTSRAYYLHCYVQYRPPRSLTPTYLHPTLEPVFAAQVLFEFTPTAPLVTTRQGLSVPFILWVEDDEFEGRNIQIVTRSGKVVQPSPLVARPFDDVTSHEEICVETTTTPEGLIHMITVDKATCHRVPFVLLDNGSALNVCPLATTITLVYVPSNFGPSIQTVKACDKTKREVIMVQSPKDMFTSSEPVLKISHSEDDLFFTGFTFDEVQTLEVEDFCIYLVVVSFDEHRSMVVLDMMREANYRYMAQLLREKVRVCLICTPFDYPVCPYKMSLADYFVRGSEVHPHMGDFGTMTDIDGVNELYHRFHHLQLGNETSSAPTTDCGVVVEPIEVNDGVVPHNEYQDEMDMMSMSQIAKMVQLEPTSPFDLFGCLLSRALLALLRERPTLWTPRLSFDILSGFISHFDDVYDSTSMDLSIFKYFPVSCDVFPWSYEDMPSLDPSIVQHHLPTLPYARMAKLEFVLTLETLLKLALKMIFLFQTLICKANHLATLERFFERIQKFRLRLNPKKCTFGVTSWKLLGHMVNERGIEVDPDKIKAILDMLVPRIEEEIRSFLVRRQYISPFIARLADILAPMPEHPLLLYLSVLDMALGCMQAQLDDSGKERAIYHLNKEFIAMTSLLGWRMYFDGTTNHSGFGIGFLLISSQGNHIPKQVKMLDLAKSALLPMLSLLGYTLTTQSYRRRSRQLLKNRSFYYSRKPLQVF</sequence>
<dbReference type="EMBL" id="QGNW01000251">
    <property type="protein sequence ID" value="RVW81589.1"/>
    <property type="molecule type" value="Genomic_DNA"/>
</dbReference>